<dbReference type="SUPFAM" id="SSF46626">
    <property type="entry name" value="Cytochrome c"/>
    <property type="match status" value="1"/>
</dbReference>
<accession>X7F4H2</accession>
<dbReference type="eggNOG" id="COG2010">
    <property type="taxonomic scope" value="Bacteria"/>
</dbReference>
<keyword evidence="2 4" id="KW-0479">Metal-binding</keyword>
<keyword evidence="8" id="KW-1185">Reference proteome</keyword>
<feature type="domain" description="Cytochrome c" evidence="6">
    <location>
        <begin position="42"/>
        <end position="115"/>
    </location>
</feature>
<keyword evidence="1 4" id="KW-0349">Heme</keyword>
<comment type="caution">
    <text evidence="7">The sequence shown here is derived from an EMBL/GenBank/DDBJ whole genome shotgun (WGS) entry which is preliminary data.</text>
</comment>
<evidence type="ECO:0000256" key="3">
    <source>
        <dbReference type="ARBA" id="ARBA00023004"/>
    </source>
</evidence>
<organism evidence="7 8">
    <name type="scientific">Roseivivax isoporae LMG 25204</name>
    <dbReference type="NCBI Taxonomy" id="1449351"/>
    <lineage>
        <taxon>Bacteria</taxon>
        <taxon>Pseudomonadati</taxon>
        <taxon>Pseudomonadota</taxon>
        <taxon>Alphaproteobacteria</taxon>
        <taxon>Rhodobacterales</taxon>
        <taxon>Roseobacteraceae</taxon>
        <taxon>Roseivivax</taxon>
    </lineage>
</organism>
<dbReference type="GO" id="GO:0020037">
    <property type="term" value="F:heme binding"/>
    <property type="evidence" value="ECO:0007669"/>
    <property type="project" value="InterPro"/>
</dbReference>
<evidence type="ECO:0000313" key="8">
    <source>
        <dbReference type="Proteomes" id="UP000023430"/>
    </source>
</evidence>
<gene>
    <name evidence="7" type="ORF">RISW2_10845</name>
</gene>
<sequence length="131" mass="13558">MPTIFKALLAAPLTAIAFGLGALSDASAGADTDAAETPVSSSVMEQGEALYLKNCRLCHGSKGTSGKPLAGNEMLEDADYVASVILVGPGYMASFAEHLSDDEIAMIVTYVRNSWGHAHGPMAASDVAELR</sequence>
<evidence type="ECO:0000256" key="2">
    <source>
        <dbReference type="ARBA" id="ARBA00022723"/>
    </source>
</evidence>
<dbReference type="RefSeq" id="WP_051492093.1">
    <property type="nucleotide sequence ID" value="NZ_JAME01000026.1"/>
</dbReference>
<dbReference type="InterPro" id="IPR051459">
    <property type="entry name" value="Cytochrome_c-type_DH"/>
</dbReference>
<dbReference type="Pfam" id="PF13442">
    <property type="entry name" value="Cytochrome_CBB3"/>
    <property type="match status" value="1"/>
</dbReference>
<dbReference type="PANTHER" id="PTHR35008:SF8">
    <property type="entry name" value="ALCOHOL DEHYDROGENASE CYTOCHROME C SUBUNIT"/>
    <property type="match status" value="1"/>
</dbReference>
<dbReference type="Gene3D" id="1.10.760.10">
    <property type="entry name" value="Cytochrome c-like domain"/>
    <property type="match status" value="1"/>
</dbReference>
<dbReference type="InterPro" id="IPR036909">
    <property type="entry name" value="Cyt_c-like_dom_sf"/>
</dbReference>
<name>X7F4H2_9RHOB</name>
<dbReference type="STRING" id="1449351.RISW2_10845"/>
<keyword evidence="3 4" id="KW-0408">Iron</keyword>
<evidence type="ECO:0000256" key="4">
    <source>
        <dbReference type="PROSITE-ProRule" id="PRU00433"/>
    </source>
</evidence>
<evidence type="ECO:0000256" key="1">
    <source>
        <dbReference type="ARBA" id="ARBA00022617"/>
    </source>
</evidence>
<dbReference type="InterPro" id="IPR009056">
    <property type="entry name" value="Cyt_c-like_dom"/>
</dbReference>
<dbReference type="EMBL" id="JAME01000026">
    <property type="protein sequence ID" value="ETX27822.1"/>
    <property type="molecule type" value="Genomic_DNA"/>
</dbReference>
<dbReference type="PANTHER" id="PTHR35008">
    <property type="entry name" value="BLL4482 PROTEIN-RELATED"/>
    <property type="match status" value="1"/>
</dbReference>
<dbReference type="PROSITE" id="PS51007">
    <property type="entry name" value="CYTC"/>
    <property type="match status" value="1"/>
</dbReference>
<protein>
    <recommendedName>
        <fullName evidence="6">Cytochrome c domain-containing protein</fullName>
    </recommendedName>
</protein>
<evidence type="ECO:0000313" key="7">
    <source>
        <dbReference type="EMBL" id="ETX27822.1"/>
    </source>
</evidence>
<keyword evidence="5" id="KW-0732">Signal</keyword>
<dbReference type="GO" id="GO:0046872">
    <property type="term" value="F:metal ion binding"/>
    <property type="evidence" value="ECO:0007669"/>
    <property type="project" value="UniProtKB-KW"/>
</dbReference>
<evidence type="ECO:0000256" key="5">
    <source>
        <dbReference type="SAM" id="SignalP"/>
    </source>
</evidence>
<proteinExistence type="predicted"/>
<dbReference type="GO" id="GO:0009055">
    <property type="term" value="F:electron transfer activity"/>
    <property type="evidence" value="ECO:0007669"/>
    <property type="project" value="InterPro"/>
</dbReference>
<evidence type="ECO:0000259" key="6">
    <source>
        <dbReference type="PROSITE" id="PS51007"/>
    </source>
</evidence>
<feature type="signal peptide" evidence="5">
    <location>
        <begin position="1"/>
        <end position="17"/>
    </location>
</feature>
<dbReference type="OrthoDB" id="9811281at2"/>
<feature type="chain" id="PRO_5004978521" description="Cytochrome c domain-containing protein" evidence="5">
    <location>
        <begin position="18"/>
        <end position="131"/>
    </location>
</feature>
<reference evidence="7 8" key="1">
    <citation type="submission" date="2014-01" db="EMBL/GenBank/DDBJ databases">
        <title>Roseivivax isoporae LMG 25204 Genome Sequencing.</title>
        <authorList>
            <person name="Lai Q."/>
            <person name="Li G."/>
            <person name="Shao Z."/>
        </authorList>
    </citation>
    <scope>NUCLEOTIDE SEQUENCE [LARGE SCALE GENOMIC DNA]</scope>
    <source>
        <strain evidence="7 8">LMG 25204</strain>
    </source>
</reference>
<dbReference type="AlphaFoldDB" id="X7F4H2"/>
<dbReference type="Proteomes" id="UP000023430">
    <property type="component" value="Unassembled WGS sequence"/>
</dbReference>